<gene>
    <name evidence="1" type="ORF">DBX24_03345</name>
</gene>
<dbReference type="Pfam" id="PF03382">
    <property type="entry name" value="DUF285"/>
    <property type="match status" value="1"/>
</dbReference>
<name>A0A6P1QU18_9FLAO</name>
<keyword evidence="2" id="KW-1185">Reference proteome</keyword>
<dbReference type="RefSeq" id="WP_160223986.1">
    <property type="nucleotide sequence ID" value="NZ_CP029149.1"/>
</dbReference>
<dbReference type="AlphaFoldDB" id="A0A6P1QU18"/>
<protein>
    <submittedName>
        <fullName evidence="1">BspA family leucine-rich repeat surface protein</fullName>
    </submittedName>
</protein>
<evidence type="ECO:0000313" key="1">
    <source>
        <dbReference type="EMBL" id="QHN64998.1"/>
    </source>
</evidence>
<dbReference type="KEGG" id="bcad:DBX24_03345"/>
<sequence>MKNANKRFVISIIPKKEKFAFFYGIDGLVAEEKAQFKVLKHWGKRKWVGNLAGMFMGCSSLKIEAQDVPNFSNVTSVSSMFNGCTSLESVPNIQKWNLINTHYIGSLFDGATKFNQSLEGLVIKKEGADMRDIFRNTAMSSENYGKTLKGWAENKETAKNVTLSSDRKYKASAKQYRQSLIDNKGWTITDGGQE</sequence>
<dbReference type="EMBL" id="CP029149">
    <property type="protein sequence ID" value="QHN64998.1"/>
    <property type="molecule type" value="Genomic_DNA"/>
</dbReference>
<dbReference type="OrthoDB" id="9813840at2"/>
<proteinExistence type="predicted"/>
<organism evidence="1 2">
    <name type="scientific">Bergeyella cardium</name>
    <dbReference type="NCBI Taxonomy" id="1585976"/>
    <lineage>
        <taxon>Bacteria</taxon>
        <taxon>Pseudomonadati</taxon>
        <taxon>Bacteroidota</taxon>
        <taxon>Flavobacteriia</taxon>
        <taxon>Flavobacteriales</taxon>
        <taxon>Weeksellaceae</taxon>
        <taxon>Bergeyella</taxon>
    </lineage>
</organism>
<evidence type="ECO:0000313" key="2">
    <source>
        <dbReference type="Proteomes" id="UP000464318"/>
    </source>
</evidence>
<accession>A0A6P1QU18</accession>
<reference evidence="1 2" key="1">
    <citation type="submission" date="2018-04" db="EMBL/GenBank/DDBJ databases">
        <title>Characteristic and Complete Genome Sequencing of A Novel Member of Infective Endocarditis Causative Bacteria: Bergeyella cardium QL-PH.</title>
        <authorList>
            <person name="Pan H."/>
            <person name="Sun E."/>
            <person name="Zhang Y."/>
        </authorList>
    </citation>
    <scope>NUCLEOTIDE SEQUENCE [LARGE SCALE GENOMIC DNA]</scope>
    <source>
        <strain evidence="1 2">HPQL</strain>
    </source>
</reference>
<dbReference type="Proteomes" id="UP000464318">
    <property type="component" value="Chromosome"/>
</dbReference>
<dbReference type="InterPro" id="IPR005046">
    <property type="entry name" value="DUF285"/>
</dbReference>